<evidence type="ECO:0000256" key="2">
    <source>
        <dbReference type="ARBA" id="ARBA00023277"/>
    </source>
</evidence>
<reference evidence="11 12" key="2">
    <citation type="journal article" date="2013" name="Genome Announc.">
        <title>Genome Sequence of Growth-Improving Paenibacillus mucilaginosus Strain KNP414.</title>
        <authorList>
            <person name="Lu J.J."/>
            <person name="Wang J.F."/>
            <person name="Hu X.F."/>
        </authorList>
    </citation>
    <scope>NUCLEOTIDE SEQUENCE [LARGE SCALE GENOMIC DNA]</scope>
    <source>
        <strain evidence="11 12">KNP414</strain>
    </source>
</reference>
<dbReference type="Proteomes" id="UP000006620">
    <property type="component" value="Chromosome"/>
</dbReference>
<dbReference type="Pfam" id="PF13439">
    <property type="entry name" value="Glyco_transf_4"/>
    <property type="match status" value="1"/>
</dbReference>
<feature type="region of interest" description="Disordered" evidence="6">
    <location>
        <begin position="964"/>
        <end position="996"/>
    </location>
</feature>
<feature type="binding site" evidence="4">
    <location>
        <position position="249"/>
    </location>
    <ligand>
        <name>substrate</name>
    </ligand>
</feature>
<dbReference type="GO" id="GO:0003844">
    <property type="term" value="F:1,4-alpha-glucan branching enzyme activity"/>
    <property type="evidence" value="ECO:0007669"/>
    <property type="project" value="InterPro"/>
</dbReference>
<dbReference type="PANTHER" id="PTHR41695">
    <property type="entry name" value="1,4-ALPHA-GLUCAN BRANCHING ENZYME RV3031-RELATED"/>
    <property type="match status" value="1"/>
</dbReference>
<evidence type="ECO:0000256" key="3">
    <source>
        <dbReference type="PIRSR" id="PIRSR640042-1"/>
    </source>
</evidence>
<dbReference type="KEGG" id="pms:KNP414_00757"/>
<dbReference type="InterPro" id="IPR028995">
    <property type="entry name" value="Glyco_hydro_57/38_cen_sf"/>
</dbReference>
<evidence type="ECO:0000313" key="12">
    <source>
        <dbReference type="Proteomes" id="UP000006620"/>
    </source>
</evidence>
<dbReference type="HOGENOM" id="CLU_008192_0_0_9"/>
<feature type="domain" description="Glycosyl transferase family 1" evidence="7">
    <location>
        <begin position="779"/>
        <end position="937"/>
    </location>
</feature>
<dbReference type="RefSeq" id="WP_013914511.1">
    <property type="nucleotide sequence ID" value="NC_015690.1"/>
</dbReference>
<dbReference type="EMBL" id="CP002869">
    <property type="protein sequence ID" value="AEI39347.1"/>
    <property type="molecule type" value="Genomic_DNA"/>
</dbReference>
<evidence type="ECO:0008006" key="13">
    <source>
        <dbReference type="Google" id="ProtNLM"/>
    </source>
</evidence>
<dbReference type="SUPFAM" id="SSF88713">
    <property type="entry name" value="Glycoside hydrolase/deacetylase"/>
    <property type="match status" value="1"/>
</dbReference>
<dbReference type="Pfam" id="PF03065">
    <property type="entry name" value="Glyco_hydro_57"/>
    <property type="match status" value="1"/>
</dbReference>
<organism evidence="11 12">
    <name type="scientific">Paenibacillus mucilaginosus (strain KNP414)</name>
    <dbReference type="NCBI Taxonomy" id="1036673"/>
    <lineage>
        <taxon>Bacteria</taxon>
        <taxon>Bacillati</taxon>
        <taxon>Bacillota</taxon>
        <taxon>Bacilli</taxon>
        <taxon>Bacillales</taxon>
        <taxon>Paenibacillaceae</taxon>
        <taxon>Paenibacillus</taxon>
    </lineage>
</organism>
<sequence>MINRVKPKPELKGYLALVLHAHLPYIRHYDKDDYLEERWFHEAMTETYLPLVEMFDRLSADGVDFRLTFSMTPTLLSLCEDPLMQQRYAGHLDKLIELADKEKVRLQKDPRLLPLARMYADRFRTLKRVYEHAGRNIIRRFREYQDLGKIEILTCAATHGFLPLMKTEEAIRAQLLTAVRDYERHFGRSPRGIWLPECGFTPGIDRILKNCGIDFFISDSSAVAYATPRPNRELYAPLMTPYGVTAFPRDPESSQQVWSSQNGYPGDFNYREYYRDIGWDLGWNDPEQWEYIRPYVLPTHERVNTGIKYYRITGRGSHKEPYNPDWARERAAEHAGNFLLNRRKQAEHWYAHLDRRPMIVSPYDAELFGHWWYEGPLWIEMLCRKIFHDQHELALITPSGYLKEYPVADTGKLNESSWGRSSTAEVWLQGANDWIYPHLHEAEMRMVKLASQHEHLESRRGLSAGLLKRALNQAARELMLAQSSDWAFIMDSKTVVEYACRRTKDHLGCFHLLCDGIEAGRLDEAYVTELEKKDNPFPVIDYRDYASICRTSPNPLIPDPGQWQEILADTARRPNIFMLAWEYPPKSVGGLSRAVCDLSEALAAQGEIVHVLTSSHYGAPYFERKNGVYIHRVPVQHSYDTDFYHWTFEMNLAMTDYLVNWKEHGGRIDLLHAHDWMVYHTAREIKMSYAVPMVATVHATEWGRNHGRLSSPLSEAIHRLEGGLTYDADRVIVCSPYMKREVQGLFHLPDDKLYVFPNGVRQDKVAPGASKNDAADAKKRLGAEGRRVLFFIGRLVFEKGVQTLIHAMPAILSAAPDTVLFIGGAGPMEDQLRALAAPLGEKVRFLGFVDDETKELLYRAADVCVIPSHYEPFGIVALEAMKHRRPVVLSDTGGLADMVEHGIDGYRALPGHVDSLSWHVSELLLHPELGARMADRAFAKLKAAYTWDRIAEDTALAYRSLTHDQTPVRAGTRTAASEPAEPSEPSETEAALAPNP</sequence>
<dbReference type="GO" id="GO:0005576">
    <property type="term" value="C:extracellular region"/>
    <property type="evidence" value="ECO:0007669"/>
    <property type="project" value="TreeGrafter"/>
</dbReference>
<feature type="compositionally biased region" description="Low complexity" evidence="6">
    <location>
        <begin position="974"/>
        <end position="996"/>
    </location>
</feature>
<evidence type="ECO:0000259" key="10">
    <source>
        <dbReference type="Pfam" id="PF13439"/>
    </source>
</evidence>
<gene>
    <name evidence="11" type="ordered locus">KNP414_00757</name>
</gene>
<keyword evidence="2 5" id="KW-0119">Carbohydrate metabolism</keyword>
<evidence type="ECO:0000256" key="5">
    <source>
        <dbReference type="RuleBase" id="RU361196"/>
    </source>
</evidence>
<evidence type="ECO:0000259" key="9">
    <source>
        <dbReference type="Pfam" id="PF09210"/>
    </source>
</evidence>
<dbReference type="Gene3D" id="3.20.110.10">
    <property type="entry name" value="Glycoside hydrolase 38, N terminal domain"/>
    <property type="match status" value="1"/>
</dbReference>
<comment type="similarity">
    <text evidence="1 5">Belongs to the glycosyl hydrolase 57 family.</text>
</comment>
<dbReference type="Gene3D" id="3.40.50.2000">
    <property type="entry name" value="Glycogen Phosphorylase B"/>
    <property type="match status" value="2"/>
</dbReference>
<dbReference type="AlphaFoldDB" id="F8FR97"/>
<evidence type="ECO:0000313" key="11">
    <source>
        <dbReference type="EMBL" id="AEI39347.1"/>
    </source>
</evidence>
<dbReference type="PATRIC" id="fig|1036673.3.peg.667"/>
<feature type="active site" description="Proton donor" evidence="3">
    <location>
        <position position="364"/>
    </location>
</feature>
<feature type="domain" description="Glycosyltransferase subfamily 4-like N-terminal" evidence="10">
    <location>
        <begin position="588"/>
        <end position="761"/>
    </location>
</feature>
<evidence type="ECO:0000256" key="6">
    <source>
        <dbReference type="SAM" id="MobiDB-lite"/>
    </source>
</evidence>
<evidence type="ECO:0000259" key="8">
    <source>
        <dbReference type="Pfam" id="PF03065"/>
    </source>
</evidence>
<dbReference type="CDD" id="cd10792">
    <property type="entry name" value="GH57N_AmyC_like"/>
    <property type="match status" value="1"/>
</dbReference>
<feature type="active site" description="Nucleophile" evidence="3">
    <location>
        <position position="197"/>
    </location>
</feature>
<dbReference type="InterPro" id="IPR040042">
    <property type="entry name" value="Branching_enz_MT3115-like"/>
</dbReference>
<feature type="binding site" evidence="4">
    <location>
        <position position="266"/>
    </location>
    <ligand>
        <name>substrate</name>
    </ligand>
</feature>
<dbReference type="GO" id="GO:0030979">
    <property type="term" value="P:alpha-glucan biosynthetic process"/>
    <property type="evidence" value="ECO:0007669"/>
    <property type="project" value="InterPro"/>
</dbReference>
<dbReference type="InterPro" id="IPR001296">
    <property type="entry name" value="Glyco_trans_1"/>
</dbReference>
<dbReference type="Gene3D" id="1.20.1430.10">
    <property type="entry name" value="Families 57/38 glycoside transferase, middle domain"/>
    <property type="match status" value="1"/>
</dbReference>
<dbReference type="Pfam" id="PF09210">
    <property type="entry name" value="BE_C"/>
    <property type="match status" value="1"/>
</dbReference>
<evidence type="ECO:0000256" key="1">
    <source>
        <dbReference type="ARBA" id="ARBA00006821"/>
    </source>
</evidence>
<reference evidence="12" key="1">
    <citation type="submission" date="2011-06" db="EMBL/GenBank/DDBJ databases">
        <title>Complete genome sequence of Paenibacillus mucilaginosus KNP414.</title>
        <authorList>
            <person name="Wang J."/>
            <person name="Hu S."/>
            <person name="Hu X."/>
            <person name="Zhang B."/>
            <person name="Dong D."/>
            <person name="Zhang S."/>
            <person name="Zhao K."/>
            <person name="Wu D."/>
        </authorList>
    </citation>
    <scope>NUCLEOTIDE SEQUENCE [LARGE SCALE GENOMIC DNA]</scope>
    <source>
        <strain evidence="12">KNP414</strain>
    </source>
</reference>
<evidence type="ECO:0000259" key="7">
    <source>
        <dbReference type="Pfam" id="PF00534"/>
    </source>
</evidence>
<feature type="domain" description="1,4-alpha-glucan branching enzyme C-terminal" evidence="9">
    <location>
        <begin position="438"/>
        <end position="545"/>
    </location>
</feature>
<dbReference type="InterPro" id="IPR027291">
    <property type="entry name" value="Glyco_hydro_38_N_sf"/>
</dbReference>
<dbReference type="Pfam" id="PF00534">
    <property type="entry name" value="Glycos_transf_1"/>
    <property type="match status" value="1"/>
</dbReference>
<dbReference type="SUPFAM" id="SSF88688">
    <property type="entry name" value="Families 57/38 glycoside transferase middle domain"/>
    <property type="match status" value="1"/>
</dbReference>
<dbReference type="PANTHER" id="PTHR41695:SF1">
    <property type="entry name" value="1,4-ALPHA-GLUCAN BRANCHING ENZYME TK1436"/>
    <property type="match status" value="1"/>
</dbReference>
<dbReference type="CDD" id="cd03801">
    <property type="entry name" value="GT4_PimA-like"/>
    <property type="match status" value="1"/>
</dbReference>
<dbReference type="InterPro" id="IPR011330">
    <property type="entry name" value="Glyco_hydro/deAcase_b/a-brl"/>
</dbReference>
<feature type="domain" description="Glycoside hydrolase family 57 N-terminal" evidence="8">
    <location>
        <begin position="16"/>
        <end position="405"/>
    </location>
</feature>
<proteinExistence type="inferred from homology"/>
<accession>F8FR97</accession>
<dbReference type="InterPro" id="IPR004300">
    <property type="entry name" value="Glyco_hydro_57_N"/>
</dbReference>
<feature type="binding site" evidence="4">
    <location>
        <position position="418"/>
    </location>
    <ligand>
        <name>substrate</name>
    </ligand>
</feature>
<name>F8FR97_PAEMK</name>
<protein>
    <recommendedName>
        <fullName evidence="13">1,4-alpha-glucan branching enzyme</fullName>
    </recommendedName>
</protein>
<dbReference type="InterPro" id="IPR028098">
    <property type="entry name" value="Glyco_trans_4-like_N"/>
</dbReference>
<feature type="binding site" evidence="4">
    <location>
        <position position="485"/>
    </location>
    <ligand>
        <name>substrate</name>
    </ligand>
</feature>
<dbReference type="SUPFAM" id="SSF53756">
    <property type="entry name" value="UDP-Glycosyltransferase/glycogen phosphorylase"/>
    <property type="match status" value="1"/>
</dbReference>
<evidence type="ECO:0000256" key="4">
    <source>
        <dbReference type="PIRSR" id="PIRSR640042-2"/>
    </source>
</evidence>
<dbReference type="InterPro" id="IPR015293">
    <property type="entry name" value="BE_C"/>
</dbReference>
<dbReference type="InterPro" id="IPR037090">
    <property type="entry name" value="57_glycoside_trans_central"/>
</dbReference>